<accession>J8B800</accession>
<dbReference type="PATRIC" id="fig|1053219.3.peg.5853"/>
<comment type="caution">
    <text evidence="1">The sequence shown here is derived from an EMBL/GenBank/DDBJ whole genome shotgun (WGS) entry which is preliminary data.</text>
</comment>
<sequence length="87" mass="9564">MCACEGTGVIRNDIGTGMYQFGSCVCEAANQTPEEVDRRRHAVMAKLKEIHQLQLEGKWDAEAWDGFGNGELHNSGATKEVHEELAS</sequence>
<gene>
    <name evidence="1" type="ORF">II3_05723</name>
</gene>
<evidence type="ECO:0000313" key="2">
    <source>
        <dbReference type="Proteomes" id="UP000006997"/>
    </source>
</evidence>
<dbReference type="HOGENOM" id="CLU_2476777_0_0_9"/>
<name>J8B800_BACCE</name>
<dbReference type="Proteomes" id="UP000006997">
    <property type="component" value="Unassembled WGS sequence"/>
</dbReference>
<reference evidence="1 2" key="1">
    <citation type="submission" date="2012-04" db="EMBL/GenBank/DDBJ databases">
        <title>The Genome Sequence of Bacillus cereus MC67.</title>
        <authorList>
            <consortium name="The Broad Institute Genome Sequencing Platform"/>
            <consortium name="The Broad Institute Genome Sequencing Center for Infectious Disease"/>
            <person name="Feldgarden M."/>
            <person name="Van der Auwera G.A."/>
            <person name="Mahillon J."/>
            <person name="Duprez V."/>
            <person name="Timmery S."/>
            <person name="Mattelet C."/>
            <person name="Dierick K."/>
            <person name="Sun M."/>
            <person name="Yu Z."/>
            <person name="Zhu L."/>
            <person name="Hu X."/>
            <person name="Shank E.B."/>
            <person name="Swiecicka I."/>
            <person name="Hansen B.M."/>
            <person name="Andrup L."/>
            <person name="Young S.K."/>
            <person name="Zeng Q."/>
            <person name="Gargeya S."/>
            <person name="Fitzgerald M."/>
            <person name="Haas B."/>
            <person name="Abouelleil A."/>
            <person name="Alvarado L."/>
            <person name="Arachchi H.M."/>
            <person name="Berlin A."/>
            <person name="Chapman S.B."/>
            <person name="Goldberg J."/>
            <person name="Griggs A."/>
            <person name="Gujja S."/>
            <person name="Hansen M."/>
            <person name="Howarth C."/>
            <person name="Imamovic A."/>
            <person name="Larimer J."/>
            <person name="McCowen C."/>
            <person name="Montmayeur A."/>
            <person name="Murphy C."/>
            <person name="Neiman D."/>
            <person name="Pearson M."/>
            <person name="Priest M."/>
            <person name="Roberts A."/>
            <person name="Saif S."/>
            <person name="Shea T."/>
            <person name="Sisk P."/>
            <person name="Sykes S."/>
            <person name="Wortman J."/>
            <person name="Nusbaum C."/>
            <person name="Birren B."/>
        </authorList>
    </citation>
    <scope>NUCLEOTIDE SEQUENCE [LARGE SCALE GENOMIC DNA]</scope>
    <source>
        <strain evidence="1 2">MC67</strain>
    </source>
</reference>
<evidence type="ECO:0000313" key="1">
    <source>
        <dbReference type="EMBL" id="EJQ90038.1"/>
    </source>
</evidence>
<proteinExistence type="predicted"/>
<dbReference type="AlphaFoldDB" id="J8B800"/>
<protein>
    <submittedName>
        <fullName evidence="1">Uncharacterized protein</fullName>
    </submittedName>
</protein>
<organism evidence="1 2">
    <name type="scientific">Bacillus cereus MC67</name>
    <dbReference type="NCBI Taxonomy" id="1053219"/>
    <lineage>
        <taxon>Bacteria</taxon>
        <taxon>Bacillati</taxon>
        <taxon>Bacillota</taxon>
        <taxon>Bacilli</taxon>
        <taxon>Bacillales</taxon>
        <taxon>Bacillaceae</taxon>
        <taxon>Bacillus</taxon>
        <taxon>Bacillus cereus group</taxon>
    </lineage>
</organism>
<dbReference type="RefSeq" id="WP_002162399.1">
    <property type="nucleotide sequence ID" value="NZ_JH792117.1"/>
</dbReference>
<dbReference type="EMBL" id="AHEN01000068">
    <property type="protein sequence ID" value="EJQ90038.1"/>
    <property type="molecule type" value="Genomic_DNA"/>
</dbReference>